<evidence type="ECO:0000256" key="1">
    <source>
        <dbReference type="ARBA" id="ARBA00007227"/>
    </source>
</evidence>
<accession>A0A7K0D0C9</accession>
<sequence length="410" mass="45895">MPGITASDPTQKVLGNSQYLRYTGRMDEELLAVGDRIRSRMPSGMSQRQLAERVSMKTDALSRALNGQRGFSSVELARIADELDTELYWLVTGEPDPHRVRIAARHSWDASQRIRINPGRRRDDELLQRVAEVYEAAFPEGPSPSAPLPDSASVMREMLGEHFVRNYDEVVENRLRVDVVRLPMLSTDYSLSIGSRAVVILATTPYWFRSNWSLAHELAHFALGHHSGETDPKKSDETPADLFAAELLLPENLITQQDWRRMSERDVAELLWRTGVSTMALKNRLTSLGVQVSAEVVAALTQTTPSLIRANANETRTAIGGTIQLTVRQQQSATRMFPSALVDALQCRVESGAISPEYLAWVLDVPVDDIDFPEPDDDSEFDDAYERVLAARPSHADLEEWLTTNSQPTQ</sequence>
<dbReference type="CDD" id="cd00093">
    <property type="entry name" value="HTH_XRE"/>
    <property type="match status" value="1"/>
</dbReference>
<dbReference type="SUPFAM" id="SSF47413">
    <property type="entry name" value="lambda repressor-like DNA-binding domains"/>
    <property type="match status" value="1"/>
</dbReference>
<dbReference type="PANTHER" id="PTHR43236:SF1">
    <property type="entry name" value="BLL7220 PROTEIN"/>
    <property type="match status" value="1"/>
</dbReference>
<dbReference type="Gene3D" id="1.10.10.2910">
    <property type="match status" value="1"/>
</dbReference>
<evidence type="ECO:0000259" key="2">
    <source>
        <dbReference type="PROSITE" id="PS50943"/>
    </source>
</evidence>
<dbReference type="InterPro" id="IPR001387">
    <property type="entry name" value="Cro/C1-type_HTH"/>
</dbReference>
<comment type="caution">
    <text evidence="3">The sequence shown here is derived from an EMBL/GenBank/DDBJ whole genome shotgun (WGS) entry which is preliminary data.</text>
</comment>
<feature type="domain" description="HTH cro/C1-type" evidence="2">
    <location>
        <begin position="44"/>
        <end position="90"/>
    </location>
</feature>
<reference evidence="3 4" key="1">
    <citation type="submission" date="2019-10" db="EMBL/GenBank/DDBJ databases">
        <title>Nocardia macrotermitis sp. nov. and Nocardia aurantia sp. nov., isolated from the gut of fungus growing-termite Macrotermes natalensis.</title>
        <authorList>
            <person name="Benndorf R."/>
            <person name="Schwitalla J."/>
            <person name="Martin K."/>
            <person name="De Beer W."/>
            <person name="Kaster A.-K."/>
            <person name="Vollmers J."/>
            <person name="Poulsen M."/>
            <person name="Beemelmanns C."/>
        </authorList>
    </citation>
    <scope>NUCLEOTIDE SEQUENCE [LARGE SCALE GENOMIC DNA]</scope>
    <source>
        <strain evidence="3 4">RB20</strain>
    </source>
</reference>
<dbReference type="Gene3D" id="1.10.260.40">
    <property type="entry name" value="lambda repressor-like DNA-binding domains"/>
    <property type="match status" value="1"/>
</dbReference>
<comment type="similarity">
    <text evidence="1">Belongs to the short-chain fatty acyl-CoA assimilation regulator (ScfR) family.</text>
</comment>
<dbReference type="Pfam" id="PF01381">
    <property type="entry name" value="HTH_3"/>
    <property type="match status" value="1"/>
</dbReference>
<keyword evidence="4" id="KW-1185">Reference proteome</keyword>
<dbReference type="GO" id="GO:0003677">
    <property type="term" value="F:DNA binding"/>
    <property type="evidence" value="ECO:0007669"/>
    <property type="project" value="InterPro"/>
</dbReference>
<dbReference type="Proteomes" id="UP000438448">
    <property type="component" value="Unassembled WGS sequence"/>
</dbReference>
<dbReference type="PANTHER" id="PTHR43236">
    <property type="entry name" value="ANTITOXIN HIGA1"/>
    <property type="match status" value="1"/>
</dbReference>
<name>A0A7K0D0C9_9NOCA</name>
<dbReference type="PROSITE" id="PS50943">
    <property type="entry name" value="HTH_CROC1"/>
    <property type="match status" value="1"/>
</dbReference>
<protein>
    <recommendedName>
        <fullName evidence="2">HTH cro/C1-type domain-containing protein</fullName>
    </recommendedName>
</protein>
<dbReference type="InterPro" id="IPR010359">
    <property type="entry name" value="IrrE_HExxH"/>
</dbReference>
<proteinExistence type="inferred from homology"/>
<organism evidence="3 4">
    <name type="scientific">Nocardia macrotermitis</name>
    <dbReference type="NCBI Taxonomy" id="2585198"/>
    <lineage>
        <taxon>Bacteria</taxon>
        <taxon>Bacillati</taxon>
        <taxon>Actinomycetota</taxon>
        <taxon>Actinomycetes</taxon>
        <taxon>Mycobacteriales</taxon>
        <taxon>Nocardiaceae</taxon>
        <taxon>Nocardia</taxon>
    </lineage>
</organism>
<dbReference type="AlphaFoldDB" id="A0A7K0D0C9"/>
<dbReference type="InterPro" id="IPR010982">
    <property type="entry name" value="Lambda_DNA-bd_dom_sf"/>
</dbReference>
<dbReference type="EMBL" id="WEGK01000002">
    <property type="protein sequence ID" value="MQY18394.1"/>
    <property type="molecule type" value="Genomic_DNA"/>
</dbReference>
<dbReference type="SMART" id="SM00530">
    <property type="entry name" value="HTH_XRE"/>
    <property type="match status" value="1"/>
</dbReference>
<evidence type="ECO:0000313" key="4">
    <source>
        <dbReference type="Proteomes" id="UP000438448"/>
    </source>
</evidence>
<evidence type="ECO:0000313" key="3">
    <source>
        <dbReference type="EMBL" id="MQY18394.1"/>
    </source>
</evidence>
<dbReference type="Pfam" id="PF06114">
    <property type="entry name" value="Peptidase_M78"/>
    <property type="match status" value="1"/>
</dbReference>
<dbReference type="InterPro" id="IPR052345">
    <property type="entry name" value="Rad_response_metalloprotease"/>
</dbReference>
<gene>
    <name evidence="3" type="ORF">NRB20_14700</name>
</gene>